<dbReference type="PANTHER" id="PTHR12581">
    <property type="entry name" value="HIV-1 REV BINDING PROTEIN 2, 3"/>
    <property type="match status" value="1"/>
</dbReference>
<dbReference type="InterPro" id="IPR036612">
    <property type="entry name" value="KH_dom_type_1_sf"/>
</dbReference>
<reference evidence="11" key="1">
    <citation type="journal article" date="2011" name="Genome Biol.">
        <title>The draft genome of the carcinogenic human liver fluke Clonorchis sinensis.</title>
        <authorList>
            <person name="Wang X."/>
            <person name="Chen W."/>
            <person name="Huang Y."/>
            <person name="Sun J."/>
            <person name="Men J."/>
            <person name="Liu H."/>
            <person name="Luo F."/>
            <person name="Guo L."/>
            <person name="Lv X."/>
            <person name="Deng C."/>
            <person name="Zhou C."/>
            <person name="Fan Y."/>
            <person name="Li X."/>
            <person name="Huang L."/>
            <person name="Hu Y."/>
            <person name="Liang C."/>
            <person name="Hu X."/>
            <person name="Xu J."/>
            <person name="Yu X."/>
        </authorList>
    </citation>
    <scope>NUCLEOTIDE SEQUENCE [LARGE SCALE GENOMIC DNA]</scope>
    <source>
        <strain evidence="11">Henan</strain>
    </source>
</reference>
<accession>G7YXR7</accession>
<comment type="similarity">
    <text evidence="2">Belongs to the KRR1 family.</text>
</comment>
<dbReference type="GO" id="GO:0003723">
    <property type="term" value="F:RNA binding"/>
    <property type="evidence" value="ECO:0007669"/>
    <property type="project" value="UniProtKB-KW"/>
</dbReference>
<evidence type="ECO:0000256" key="7">
    <source>
        <dbReference type="ARBA" id="ARBA00023242"/>
    </source>
</evidence>
<evidence type="ECO:0000256" key="6">
    <source>
        <dbReference type="ARBA" id="ARBA00022884"/>
    </source>
</evidence>
<reference key="2">
    <citation type="submission" date="2011-10" db="EMBL/GenBank/DDBJ databases">
        <title>The genome and transcriptome sequence of Clonorchis sinensis provide insights into the carcinogenic liver fluke.</title>
        <authorList>
            <person name="Wang X."/>
            <person name="Huang Y."/>
            <person name="Chen W."/>
            <person name="Liu H."/>
            <person name="Guo L."/>
            <person name="Chen Y."/>
            <person name="Luo F."/>
            <person name="Zhou W."/>
            <person name="Sun J."/>
            <person name="Mao Q."/>
            <person name="Liang P."/>
            <person name="Zhou C."/>
            <person name="Tian Y."/>
            <person name="Men J."/>
            <person name="Lv X."/>
            <person name="Huang L."/>
            <person name="Zhou J."/>
            <person name="Hu Y."/>
            <person name="Li R."/>
            <person name="Zhang F."/>
            <person name="Lei H."/>
            <person name="Li X."/>
            <person name="Hu X."/>
            <person name="Liang C."/>
            <person name="Xu J."/>
            <person name="Wu Z."/>
            <person name="Yu X."/>
        </authorList>
    </citation>
    <scope>NUCLEOTIDE SEQUENCE</scope>
    <source>
        <strain>Henan</strain>
    </source>
</reference>
<dbReference type="Pfam" id="PF17903">
    <property type="entry name" value="KH_KRR1_1st"/>
    <property type="match status" value="1"/>
</dbReference>
<keyword evidence="6" id="KW-0694">RNA-binding</keyword>
<dbReference type="SUPFAM" id="SSF141678">
    <property type="entry name" value="MAL13P1.257-like"/>
    <property type="match status" value="1"/>
</dbReference>
<keyword evidence="7" id="KW-0539">Nucleus</keyword>
<keyword evidence="8" id="KW-0687">Ribonucleoprotein</keyword>
<keyword evidence="4" id="KW-0690">Ribosome biogenesis</keyword>
<evidence type="ECO:0000259" key="10">
    <source>
        <dbReference type="SMART" id="SM00322"/>
    </source>
</evidence>
<dbReference type="InterPro" id="IPR024166">
    <property type="entry name" value="rRNA_assembly_KRR1"/>
</dbReference>
<dbReference type="InterPro" id="IPR048548">
    <property type="entry name" value="KRR1-like_KH2"/>
</dbReference>
<dbReference type="AlphaFoldDB" id="G7YXR7"/>
<evidence type="ECO:0000256" key="1">
    <source>
        <dbReference type="ARBA" id="ARBA00004604"/>
    </source>
</evidence>
<dbReference type="InterPro" id="IPR041174">
    <property type="entry name" value="KRR1-like_KH1"/>
</dbReference>
<comment type="subcellular location">
    <subcellularLocation>
        <location evidence="1">Nucleus</location>
        <location evidence="1">Nucleolus</location>
    </subcellularLocation>
</comment>
<evidence type="ECO:0000313" key="11">
    <source>
        <dbReference type="EMBL" id="GAA57747.1"/>
    </source>
</evidence>
<evidence type="ECO:0000256" key="5">
    <source>
        <dbReference type="ARBA" id="ARBA00022552"/>
    </source>
</evidence>
<dbReference type="GO" id="GO:0006364">
    <property type="term" value="P:rRNA processing"/>
    <property type="evidence" value="ECO:0007669"/>
    <property type="project" value="UniProtKB-KW"/>
</dbReference>
<gene>
    <name evidence="11" type="ORF">CLF_113150</name>
</gene>
<feature type="non-terminal residue" evidence="11">
    <location>
        <position position="1"/>
    </location>
</feature>
<dbReference type="Gene3D" id="3.30.1370.10">
    <property type="entry name" value="K Homology domain, type 1"/>
    <property type="match status" value="2"/>
</dbReference>
<evidence type="ECO:0000256" key="2">
    <source>
        <dbReference type="ARBA" id="ARBA00009344"/>
    </source>
</evidence>
<evidence type="ECO:0000313" key="12">
    <source>
        <dbReference type="Proteomes" id="UP000008909"/>
    </source>
</evidence>
<evidence type="ECO:0000256" key="3">
    <source>
        <dbReference type="ARBA" id="ARBA00020053"/>
    </source>
</evidence>
<dbReference type="InterPro" id="IPR048549">
    <property type="entry name" value="KRR1-like_KH2_euk"/>
</dbReference>
<sequence>HIRAELDLTESSMEVRTTPKTFDPFIILKARDVMRLLARSVPFEQAIRVLQDDIFSDVIEINLTNRERFIKRRNRLIGYEGETLKALELSTNCYIVVQGKTVSAIGHYEDLKQVRKIVLGCIYDNIHPAYSIKRLLIIKKLQADPTKKDVSWDRFLPKLKKKVLSRRRKPHKKLGLQLKCDLDNVTNLRASGDDFRWYVQVTVLAYKTSAKHVRQSAPIVDRSSLILSTFVLRYVVAFHIQSLSYEKERVALKDSRGDANLIIRCKFCNRVGNVDIVSGSDAAYNAEDSGQFKTILVFECRGVELIAFSPRVGWSANGLDSGTSFVDISLSDKNWCDYDEKGDCEVNIFNVESRFVKLK</sequence>
<dbReference type="EMBL" id="DF145007">
    <property type="protein sequence ID" value="GAA57747.1"/>
    <property type="molecule type" value="Genomic_DNA"/>
</dbReference>
<name>G7YXR7_CLOSI</name>
<feature type="domain" description="K Homology" evidence="10">
    <location>
        <begin position="55"/>
        <end position="123"/>
    </location>
</feature>
<keyword evidence="5" id="KW-0698">rRNA processing</keyword>
<dbReference type="SUPFAM" id="SSF54791">
    <property type="entry name" value="Eukaryotic type KH-domain (KH-domain type I)"/>
    <property type="match status" value="1"/>
</dbReference>
<dbReference type="PANTHER" id="PTHR12581:SF0">
    <property type="entry name" value="KRR1 SMALL SUBUNIT PROCESSOME COMPONENT HOMOLOG"/>
    <property type="match status" value="1"/>
</dbReference>
<organism evidence="11 12">
    <name type="scientific">Clonorchis sinensis</name>
    <name type="common">Chinese liver fluke</name>
    <dbReference type="NCBI Taxonomy" id="79923"/>
    <lineage>
        <taxon>Eukaryota</taxon>
        <taxon>Metazoa</taxon>
        <taxon>Spiralia</taxon>
        <taxon>Lophotrochozoa</taxon>
        <taxon>Platyhelminthes</taxon>
        <taxon>Trematoda</taxon>
        <taxon>Digenea</taxon>
        <taxon>Opisthorchiida</taxon>
        <taxon>Opisthorchiata</taxon>
        <taxon>Opisthorchiidae</taxon>
        <taxon>Clonorchis</taxon>
    </lineage>
</organism>
<evidence type="ECO:0000256" key="9">
    <source>
        <dbReference type="ARBA" id="ARBA00032993"/>
    </source>
</evidence>
<protein>
    <recommendedName>
        <fullName evidence="3">KRR1 small subunit processome component homolog</fullName>
    </recommendedName>
    <alternativeName>
        <fullName evidence="9">KRR-R motif-containing protein 1</fullName>
    </alternativeName>
</protein>
<dbReference type="Proteomes" id="UP000008909">
    <property type="component" value="Unassembled WGS sequence"/>
</dbReference>
<dbReference type="SMART" id="SM00322">
    <property type="entry name" value="KH"/>
    <property type="match status" value="1"/>
</dbReference>
<dbReference type="Pfam" id="PF21800">
    <property type="entry name" value="KH_KRR1_2nd"/>
    <property type="match status" value="1"/>
</dbReference>
<dbReference type="GO" id="GO:0032040">
    <property type="term" value="C:small-subunit processome"/>
    <property type="evidence" value="ECO:0007669"/>
    <property type="project" value="TreeGrafter"/>
</dbReference>
<dbReference type="Pfam" id="PF05907">
    <property type="entry name" value="CXXC_Zn-b_euk"/>
    <property type="match status" value="1"/>
</dbReference>
<evidence type="ECO:0000256" key="8">
    <source>
        <dbReference type="ARBA" id="ARBA00023274"/>
    </source>
</evidence>
<evidence type="ECO:0000256" key="4">
    <source>
        <dbReference type="ARBA" id="ARBA00022517"/>
    </source>
</evidence>
<dbReference type="InterPro" id="IPR004087">
    <property type="entry name" value="KH_dom"/>
</dbReference>
<dbReference type="CDD" id="cd22394">
    <property type="entry name" value="KH-I_KRR1_rpt2"/>
    <property type="match status" value="1"/>
</dbReference>
<keyword evidence="12" id="KW-1185">Reference proteome</keyword>
<proteinExistence type="inferred from homology"/>
<dbReference type="InterPro" id="IPR008584">
    <property type="entry name" value="CXXC_Zn-binding_euk"/>
</dbReference>